<feature type="domain" description="LysM" evidence="1">
    <location>
        <begin position="1"/>
        <end position="47"/>
    </location>
</feature>
<reference evidence="2 3" key="1">
    <citation type="submission" date="2019-06" db="EMBL/GenBank/DDBJ databases">
        <title>Whole genome shotgun sequence of Zoogloea ramigera NBRC 15342.</title>
        <authorList>
            <person name="Hosoyama A."/>
            <person name="Uohara A."/>
            <person name="Ohji S."/>
            <person name="Ichikawa N."/>
        </authorList>
    </citation>
    <scope>NUCLEOTIDE SEQUENCE [LARGE SCALE GENOMIC DNA]</scope>
    <source>
        <strain evidence="2 3">NBRC 15342</strain>
    </source>
</reference>
<dbReference type="Gene3D" id="3.10.350.10">
    <property type="entry name" value="LysM domain"/>
    <property type="match status" value="1"/>
</dbReference>
<name>A0A4Y4D4T8_ZOORA</name>
<dbReference type="InterPro" id="IPR018392">
    <property type="entry name" value="LysM"/>
</dbReference>
<dbReference type="SUPFAM" id="SSF54106">
    <property type="entry name" value="LysM domain"/>
    <property type="match status" value="1"/>
</dbReference>
<gene>
    <name evidence="2" type="ORF">ZRA01_38530</name>
</gene>
<dbReference type="InterPro" id="IPR036779">
    <property type="entry name" value="LysM_dom_sf"/>
</dbReference>
<protein>
    <recommendedName>
        <fullName evidence="1">LysM domain-containing protein</fullName>
    </recommendedName>
</protein>
<dbReference type="CDD" id="cd00118">
    <property type="entry name" value="LysM"/>
    <property type="match status" value="1"/>
</dbReference>
<dbReference type="OrthoDB" id="8553452at2"/>
<dbReference type="Proteomes" id="UP000318422">
    <property type="component" value="Unassembled WGS sequence"/>
</dbReference>
<dbReference type="AlphaFoldDB" id="A0A4Y4D4T8"/>
<comment type="caution">
    <text evidence="2">The sequence shown here is derived from an EMBL/GenBank/DDBJ whole genome shotgun (WGS) entry which is preliminary data.</text>
</comment>
<dbReference type="RefSeq" id="WP_141355095.1">
    <property type="nucleotide sequence ID" value="NZ_BJNV01000127.1"/>
</dbReference>
<dbReference type="EMBL" id="BJNV01000127">
    <property type="protein sequence ID" value="GEC97780.1"/>
    <property type="molecule type" value="Genomic_DNA"/>
</dbReference>
<organism evidence="2 3">
    <name type="scientific">Zoogloea ramigera</name>
    <dbReference type="NCBI Taxonomy" id="350"/>
    <lineage>
        <taxon>Bacteria</taxon>
        <taxon>Pseudomonadati</taxon>
        <taxon>Pseudomonadota</taxon>
        <taxon>Betaproteobacteria</taxon>
        <taxon>Rhodocyclales</taxon>
        <taxon>Zoogloeaceae</taxon>
        <taxon>Zoogloea</taxon>
    </lineage>
</organism>
<evidence type="ECO:0000313" key="2">
    <source>
        <dbReference type="EMBL" id="GEC97780.1"/>
    </source>
</evidence>
<dbReference type="SMART" id="SM00257">
    <property type="entry name" value="LysM"/>
    <property type="match status" value="1"/>
</dbReference>
<evidence type="ECO:0000259" key="1">
    <source>
        <dbReference type="PROSITE" id="PS51782"/>
    </source>
</evidence>
<accession>A0A4Y4D4T8</accession>
<sequence>MIYTVRPGDSLWSIASTLCRNPYLWRQIADDNHIRGSTILVGQSLVVSDALCSRRAAGALSGMVASGGQSVAGAVVTMGLGSIIGGTAGYFGADWVSDHIDPN</sequence>
<keyword evidence="3" id="KW-1185">Reference proteome</keyword>
<proteinExistence type="predicted"/>
<dbReference type="Pfam" id="PF01476">
    <property type="entry name" value="LysM"/>
    <property type="match status" value="1"/>
</dbReference>
<evidence type="ECO:0000313" key="3">
    <source>
        <dbReference type="Proteomes" id="UP000318422"/>
    </source>
</evidence>
<dbReference type="PROSITE" id="PS51782">
    <property type="entry name" value="LYSM"/>
    <property type="match status" value="1"/>
</dbReference>